<dbReference type="AlphaFoldDB" id="A0AAQ3QQN1"/>
<dbReference type="Gene3D" id="2.40.70.10">
    <property type="entry name" value="Acid Proteases"/>
    <property type="match status" value="1"/>
</dbReference>
<evidence type="ECO:0000313" key="2">
    <source>
        <dbReference type="Proteomes" id="UP001327560"/>
    </source>
</evidence>
<dbReference type="InterPro" id="IPR021109">
    <property type="entry name" value="Peptidase_aspartic_dom_sf"/>
</dbReference>
<accession>A0AAQ3QQN1</accession>
<organism evidence="1 2">
    <name type="scientific">Canna indica</name>
    <name type="common">Indian-shot</name>
    <dbReference type="NCBI Taxonomy" id="4628"/>
    <lineage>
        <taxon>Eukaryota</taxon>
        <taxon>Viridiplantae</taxon>
        <taxon>Streptophyta</taxon>
        <taxon>Embryophyta</taxon>
        <taxon>Tracheophyta</taxon>
        <taxon>Spermatophyta</taxon>
        <taxon>Magnoliopsida</taxon>
        <taxon>Liliopsida</taxon>
        <taxon>Zingiberales</taxon>
        <taxon>Cannaceae</taxon>
        <taxon>Canna</taxon>
    </lineage>
</organism>
<name>A0AAQ3QQN1_9LILI</name>
<keyword evidence="2" id="KW-1185">Reference proteome</keyword>
<sequence>MAINDTTRPQRPHIRIPVISFYESDFQGIDNNLHDPVVIFVIVEKFIIGKVLVDQGSSVDILPHSTFRKMQLTEVSLHPYNGDLVGFSGGLVNIRGSMWMRTTFDSPPKAKMINVQYLVIDFPNPYHMTLGQPSLNNLGAIISTPQMVLKFPISETEVGVLHAD</sequence>
<proteinExistence type="predicted"/>
<reference evidence="1 2" key="1">
    <citation type="submission" date="2023-10" db="EMBL/GenBank/DDBJ databases">
        <title>Chromosome-scale genome assembly provides insights into flower coloration mechanisms of Canna indica.</title>
        <authorList>
            <person name="Li C."/>
        </authorList>
    </citation>
    <scope>NUCLEOTIDE SEQUENCE [LARGE SCALE GENOMIC DNA]</scope>
    <source>
        <tissue evidence="1">Flower</tissue>
    </source>
</reference>
<evidence type="ECO:0000313" key="1">
    <source>
        <dbReference type="EMBL" id="WOL20054.1"/>
    </source>
</evidence>
<dbReference type="PANTHER" id="PTHR33240:SF15">
    <property type="entry name" value="GAG-PRO-LIKE PROTEIN"/>
    <property type="match status" value="1"/>
</dbReference>
<dbReference type="PANTHER" id="PTHR33240">
    <property type="entry name" value="OS08G0508500 PROTEIN"/>
    <property type="match status" value="1"/>
</dbReference>
<protein>
    <submittedName>
        <fullName evidence="1">Uncharacterized protein</fullName>
    </submittedName>
</protein>
<gene>
    <name evidence="1" type="ORF">Cni_G28856</name>
</gene>
<dbReference type="EMBL" id="CP136898">
    <property type="protein sequence ID" value="WOL20054.1"/>
    <property type="molecule type" value="Genomic_DNA"/>
</dbReference>
<dbReference type="Proteomes" id="UP001327560">
    <property type="component" value="Chromosome 9"/>
</dbReference>